<accession>A0A1V3SX38</accession>
<gene>
    <name evidence="2" type="ORF">BOX24_05490</name>
</gene>
<dbReference type="AlphaFoldDB" id="A0A1V3SX38"/>
<feature type="compositionally biased region" description="Basic and acidic residues" evidence="1">
    <location>
        <begin position="951"/>
        <end position="968"/>
    </location>
</feature>
<comment type="caution">
    <text evidence="2">The sequence shown here is derived from an EMBL/GenBank/DDBJ whole genome shotgun (WGS) entry which is preliminary data.</text>
</comment>
<dbReference type="SUPFAM" id="SSF52540">
    <property type="entry name" value="P-loop containing nucleoside triphosphate hydrolases"/>
    <property type="match status" value="1"/>
</dbReference>
<evidence type="ECO:0000313" key="3">
    <source>
        <dbReference type="Proteomes" id="UP000188586"/>
    </source>
</evidence>
<organism evidence="2 3">
    <name type="scientific">Leptospirillum ferriphilum</name>
    <dbReference type="NCBI Taxonomy" id="178606"/>
    <lineage>
        <taxon>Bacteria</taxon>
        <taxon>Pseudomonadati</taxon>
        <taxon>Nitrospirota</taxon>
        <taxon>Nitrospiria</taxon>
        <taxon>Nitrospirales</taxon>
        <taxon>Nitrospiraceae</taxon>
        <taxon>Leptospirillum</taxon>
    </lineage>
</organism>
<evidence type="ECO:0008006" key="4">
    <source>
        <dbReference type="Google" id="ProtNLM"/>
    </source>
</evidence>
<sequence length="987" mass="108120">MARIVSDIAGSLLDSLGRSVSAFVEIETADSKHVLAAQDGSLVSLLAVGGVASLVGNAEFSSLVGKIADVLNAAVGRGGHIIQLSFSRDPLEARRSVEESLAAAIRTSKRIGLDLSDLFEEKTKVLSGWCAQESVLVAVWTTPDVLPSDSRKDAIRDRQRARDAERKTSKWRSTSAGQDVHAGIARLREKHRAVVSNFETGLTQAGFLVQTMDCHTALRYIRHMVDPDVTPEEWKPRLPGDKIPVRYPDPGEALIDCVQWPPVWQQVVPRPAEILDLETLRLGDRYIRTFSVTMPQTNPVPFGELFSYLREIPWRILFRFEGNGIGSLSWRPVVAQILSFISARNKQIVAGAEDIRARFLAGQPIVRVSMAVCTWGETSGEVRRNAQILHQALAAWGGVEATARTGDPLLGVVSTVPGLSRRSVAPVLIAPLSEVAPTIPVRPASVFDKGALLLRSPDGKILPFQPGSPLQSSWIELGFAPSGGGKSVFSNALNLSLCLLPGLRRLPRIAILDIGPSSSGLISLLKGALPSDKKHLAAHYRVTMSPEYAVNPFDLPLGYRMPLPAHRAFLANFLTLLATPLGADDPYDGIAGIAGLVIDRAYSSLEDRDANASPREYAPHVDPVVDRALSEISFPFERYSKLYWWDIVDALFDQEKIREAWLAQTHAVPNLRDIPSIASDPAVVSEYRLNTPTGEQAVEYFKRRIQEAIREYPILAGETKFDLGEARVVALDLDAVCPKGTGPAARQTAVMYLLGRYMLVRDFFLDAEEAVLAPDRYKAFHLDRARDLKEDAKRLVFDEFHRTDAAPLVRTQVLTDIREGRKRGVQIALFSQSINDFDETMVDLSTSVWILGAATKQAIDKAGAIFGFSESVLSAMEKIGAPSKAGANLIARLVTNKGTFQQFVTNTLGPIELWSFSTTAQDAAIRDALYRLLGPVEARKRLAARFPGGSAREEIERRSQVMKDRGESGDSGPTVVQQIVEEMGREG</sequence>
<feature type="region of interest" description="Disordered" evidence="1">
    <location>
        <begin position="150"/>
        <end position="177"/>
    </location>
</feature>
<name>A0A1V3SX38_9BACT</name>
<feature type="region of interest" description="Disordered" evidence="1">
    <location>
        <begin position="948"/>
        <end position="987"/>
    </location>
</feature>
<feature type="compositionally biased region" description="Basic and acidic residues" evidence="1">
    <location>
        <begin position="150"/>
        <end position="168"/>
    </location>
</feature>
<reference evidence="2 3" key="1">
    <citation type="submission" date="2016-11" db="EMBL/GenBank/DDBJ databases">
        <title>Comparative genomics of co-occurring bacteria in distinct bioleaching systems unravels niche-specific adaptation.</title>
        <authorList>
            <person name="Zhang X."/>
            <person name="Liu X."/>
            <person name="Yin H."/>
        </authorList>
    </citation>
    <scope>NUCLEOTIDE SEQUENCE [LARGE SCALE GENOMIC DNA]</scope>
    <source>
        <strain evidence="2 3">DX</strain>
    </source>
</reference>
<dbReference type="Gene3D" id="3.40.50.300">
    <property type="entry name" value="P-loop containing nucleotide triphosphate hydrolases"/>
    <property type="match status" value="1"/>
</dbReference>
<protein>
    <recommendedName>
        <fullName evidence="4">IcmB protein</fullName>
    </recommendedName>
</protein>
<evidence type="ECO:0000256" key="1">
    <source>
        <dbReference type="SAM" id="MobiDB-lite"/>
    </source>
</evidence>
<dbReference type="EMBL" id="MPOJ01000010">
    <property type="protein sequence ID" value="OOH72842.1"/>
    <property type="molecule type" value="Genomic_DNA"/>
</dbReference>
<proteinExistence type="predicted"/>
<dbReference type="RefSeq" id="WP_077303981.1">
    <property type="nucleotide sequence ID" value="NZ_JBPKCJ010000001.1"/>
</dbReference>
<dbReference type="InterPro" id="IPR027417">
    <property type="entry name" value="P-loop_NTPase"/>
</dbReference>
<evidence type="ECO:0000313" key="2">
    <source>
        <dbReference type="EMBL" id="OOH72842.1"/>
    </source>
</evidence>
<dbReference type="Proteomes" id="UP000188586">
    <property type="component" value="Unassembled WGS sequence"/>
</dbReference>